<keyword evidence="2" id="KW-1185">Reference proteome</keyword>
<sequence length="154" mass="16974">MSDDDQYRPAQNQIRFKIENQTSFDLEPQGSYDYFGEFIENPSEIKPNSSDSAGHIMGGRFGGSAGMVGYKITGDSETLYLRFLATNPIMSAKDNDTNSAILDNDAGIDKSNYNSLLGSEKRHDARSFNGGTLMVHSMMGQRDDATATFTITFN</sequence>
<accession>A0A5N6WGD9</accession>
<dbReference type="Proteomes" id="UP000325433">
    <property type="component" value="Unassembled WGS sequence"/>
</dbReference>
<dbReference type="AlphaFoldDB" id="A0A5N6WGD9"/>
<reference evidence="2" key="1">
    <citation type="submission" date="2019-04" db="EMBL/GenBank/DDBJ databases">
        <title>Friends and foes A comparative genomics studyof 23 Aspergillus species from section Flavi.</title>
        <authorList>
            <consortium name="DOE Joint Genome Institute"/>
            <person name="Kjaerbolling I."/>
            <person name="Vesth T."/>
            <person name="Frisvad J.C."/>
            <person name="Nybo J.L."/>
            <person name="Theobald S."/>
            <person name="Kildgaard S."/>
            <person name="Isbrandt T."/>
            <person name="Kuo A."/>
            <person name="Sato A."/>
            <person name="Lyhne E.K."/>
            <person name="Kogle M.E."/>
            <person name="Wiebenga A."/>
            <person name="Kun R.S."/>
            <person name="Lubbers R.J."/>
            <person name="Makela M.R."/>
            <person name="Barry K."/>
            <person name="Chovatia M."/>
            <person name="Clum A."/>
            <person name="Daum C."/>
            <person name="Haridas S."/>
            <person name="He G."/>
            <person name="LaButti K."/>
            <person name="Lipzen A."/>
            <person name="Mondo S."/>
            <person name="Riley R."/>
            <person name="Salamov A."/>
            <person name="Simmons B.A."/>
            <person name="Magnuson J.K."/>
            <person name="Henrissat B."/>
            <person name="Mortensen U.H."/>
            <person name="Larsen T.O."/>
            <person name="Devries R.P."/>
            <person name="Grigoriev I.V."/>
            <person name="Machida M."/>
            <person name="Baker S.E."/>
            <person name="Andersen M.R."/>
        </authorList>
    </citation>
    <scope>NUCLEOTIDE SEQUENCE [LARGE SCALE GENOMIC DNA]</scope>
    <source>
        <strain evidence="2">CBS 130015</strain>
    </source>
</reference>
<evidence type="ECO:0000313" key="1">
    <source>
        <dbReference type="EMBL" id="KAE8319924.1"/>
    </source>
</evidence>
<evidence type="ECO:0000313" key="2">
    <source>
        <dbReference type="Proteomes" id="UP000325433"/>
    </source>
</evidence>
<organism evidence="1 2">
    <name type="scientific">Aspergillus transmontanensis</name>
    <dbReference type="NCBI Taxonomy" id="1034304"/>
    <lineage>
        <taxon>Eukaryota</taxon>
        <taxon>Fungi</taxon>
        <taxon>Dikarya</taxon>
        <taxon>Ascomycota</taxon>
        <taxon>Pezizomycotina</taxon>
        <taxon>Eurotiomycetes</taxon>
        <taxon>Eurotiomycetidae</taxon>
        <taxon>Eurotiales</taxon>
        <taxon>Aspergillaceae</taxon>
        <taxon>Aspergillus</taxon>
        <taxon>Aspergillus subgen. Circumdati</taxon>
    </lineage>
</organism>
<name>A0A5N6WGD9_9EURO</name>
<protein>
    <submittedName>
        <fullName evidence="1">Uncharacterized protein</fullName>
    </submittedName>
</protein>
<gene>
    <name evidence="1" type="ORF">BDV41DRAFT_570836</name>
</gene>
<dbReference type="Gene3D" id="2.60.270.50">
    <property type="match status" value="1"/>
</dbReference>
<proteinExistence type="predicted"/>
<dbReference type="EMBL" id="ML738293">
    <property type="protein sequence ID" value="KAE8319924.1"/>
    <property type="molecule type" value="Genomic_DNA"/>
</dbReference>